<dbReference type="InterPro" id="IPR050865">
    <property type="entry name" value="BEACH_Domain"/>
</dbReference>
<evidence type="ECO:0000313" key="3">
    <source>
        <dbReference type="Proteomes" id="UP000694923"/>
    </source>
</evidence>
<organism evidence="3 4">
    <name type="scientific">Galeopterus variegatus</name>
    <name type="common">Malayan flying lemur</name>
    <name type="synonym">Cynocephalus variegatus</name>
    <dbReference type="NCBI Taxonomy" id="482537"/>
    <lineage>
        <taxon>Eukaryota</taxon>
        <taxon>Metazoa</taxon>
        <taxon>Chordata</taxon>
        <taxon>Craniata</taxon>
        <taxon>Vertebrata</taxon>
        <taxon>Euteleostomi</taxon>
        <taxon>Mammalia</taxon>
        <taxon>Eutheria</taxon>
        <taxon>Euarchontoglires</taxon>
        <taxon>Dermoptera</taxon>
        <taxon>Cynocephalidae</taxon>
        <taxon>Galeopterus</taxon>
    </lineage>
</organism>
<keyword evidence="1" id="KW-0853">WD repeat</keyword>
<sequence>MILKVVATLLKNSTPSAELMEVRRLFLSDMIKLFSNSRENRRCLLQCSVWQDWMFSLGYINPKNSEEQKITEMVYNIFRILLYHAIKYEWGGWRVWVDTLSIAHSKAFLLYYTKVHHFFLQAVQGRSVTQQDRDLRVDLGFRGMPMTEEQRRQFSPGPRTTMFRIPEFKWSPMHQRLLTDLLFALETDVHVWRSHSTKSVMDFVNSNENIIFVHNTIHLISQMVDNIIIACGGILPLLSAATSPTGSKTELENIEVTQGMSAETAVTFLSRLMAMVDVLVFASSLNFSEIEAEKNMSSGGLMRQCLRL</sequence>
<dbReference type="InterPro" id="IPR031570">
    <property type="entry name" value="NBEA/BDCP_DUF4704"/>
</dbReference>
<evidence type="ECO:0000256" key="1">
    <source>
        <dbReference type="ARBA" id="ARBA00022574"/>
    </source>
</evidence>
<dbReference type="GeneID" id="103582305"/>
<reference evidence="4" key="1">
    <citation type="submission" date="2025-08" db="UniProtKB">
        <authorList>
            <consortium name="RefSeq"/>
        </authorList>
    </citation>
    <scope>IDENTIFICATION</scope>
</reference>
<accession>A0ABM0Q1C2</accession>
<keyword evidence="3" id="KW-1185">Reference proteome</keyword>
<gene>
    <name evidence="4" type="primary">LOC103582305</name>
</gene>
<proteinExistence type="predicted"/>
<evidence type="ECO:0000313" key="4">
    <source>
        <dbReference type="RefSeq" id="XP_008562163.1"/>
    </source>
</evidence>
<dbReference type="Proteomes" id="UP000694923">
    <property type="component" value="Unplaced"/>
</dbReference>
<name>A0ABM0Q1C2_GALVR</name>
<dbReference type="PANTHER" id="PTHR13743">
    <property type="entry name" value="BEIGE/BEACH-RELATED"/>
    <property type="match status" value="1"/>
</dbReference>
<dbReference type="Pfam" id="PF15787">
    <property type="entry name" value="DUF4704"/>
    <property type="match status" value="1"/>
</dbReference>
<protein>
    <submittedName>
        <fullName evidence="4">Neurobeachin-like</fullName>
    </submittedName>
</protein>
<dbReference type="PANTHER" id="PTHR13743:SF62">
    <property type="entry name" value="NEUROBEACHIN"/>
    <property type="match status" value="1"/>
</dbReference>
<feature type="domain" description="DUF4704" evidence="2">
    <location>
        <begin position="1"/>
        <end position="105"/>
    </location>
</feature>
<feature type="non-terminal residue" evidence="4">
    <location>
        <position position="308"/>
    </location>
</feature>
<dbReference type="RefSeq" id="XP_008562163.1">
    <property type="nucleotide sequence ID" value="XM_008563941.1"/>
</dbReference>
<evidence type="ECO:0000259" key="2">
    <source>
        <dbReference type="Pfam" id="PF15787"/>
    </source>
</evidence>